<dbReference type="Pfam" id="PF00075">
    <property type="entry name" value="RNase_H"/>
    <property type="match status" value="1"/>
</dbReference>
<proteinExistence type="predicted"/>
<gene>
    <name evidence="4" type="ORF">TWF718_009968</name>
</gene>
<dbReference type="Proteomes" id="UP001313282">
    <property type="component" value="Unassembled WGS sequence"/>
</dbReference>
<keyword evidence="2" id="KW-0472">Membrane</keyword>
<dbReference type="PROSITE" id="PS50879">
    <property type="entry name" value="RNASE_H_1"/>
    <property type="match status" value="1"/>
</dbReference>
<dbReference type="SUPFAM" id="SSF53098">
    <property type="entry name" value="Ribonuclease H-like"/>
    <property type="match status" value="1"/>
</dbReference>
<keyword evidence="5" id="KW-1185">Reference proteome</keyword>
<organism evidence="4 5">
    <name type="scientific">Orbilia javanica</name>
    <dbReference type="NCBI Taxonomy" id="47235"/>
    <lineage>
        <taxon>Eukaryota</taxon>
        <taxon>Fungi</taxon>
        <taxon>Dikarya</taxon>
        <taxon>Ascomycota</taxon>
        <taxon>Pezizomycotina</taxon>
        <taxon>Orbiliomycetes</taxon>
        <taxon>Orbiliales</taxon>
        <taxon>Orbiliaceae</taxon>
        <taxon>Orbilia</taxon>
    </lineage>
</organism>
<keyword evidence="2" id="KW-0812">Transmembrane</keyword>
<feature type="domain" description="RNase H type-1" evidence="3">
    <location>
        <begin position="198"/>
        <end position="392"/>
    </location>
</feature>
<dbReference type="InterPro" id="IPR012337">
    <property type="entry name" value="RNaseH-like_sf"/>
</dbReference>
<evidence type="ECO:0000256" key="2">
    <source>
        <dbReference type="SAM" id="Phobius"/>
    </source>
</evidence>
<keyword evidence="2" id="KW-1133">Transmembrane helix</keyword>
<comment type="caution">
    <text evidence="4">The sequence shown here is derived from an EMBL/GenBank/DDBJ whole genome shotgun (WGS) entry which is preliminary data.</text>
</comment>
<evidence type="ECO:0000313" key="5">
    <source>
        <dbReference type="Proteomes" id="UP001313282"/>
    </source>
</evidence>
<dbReference type="GO" id="GO:0004523">
    <property type="term" value="F:RNA-DNA hybrid ribonuclease activity"/>
    <property type="evidence" value="ECO:0007669"/>
    <property type="project" value="InterPro"/>
</dbReference>
<evidence type="ECO:0000313" key="4">
    <source>
        <dbReference type="EMBL" id="KAK6337185.1"/>
    </source>
</evidence>
<dbReference type="InterPro" id="IPR036397">
    <property type="entry name" value="RNaseH_sf"/>
</dbReference>
<dbReference type="EMBL" id="JAVHNR010000007">
    <property type="protein sequence ID" value="KAK6337185.1"/>
    <property type="molecule type" value="Genomic_DNA"/>
</dbReference>
<dbReference type="Gene3D" id="3.30.420.10">
    <property type="entry name" value="Ribonuclease H-like superfamily/Ribonuclease H"/>
    <property type="match status" value="1"/>
</dbReference>
<accession>A0AAN8MJS4</accession>
<evidence type="ECO:0000259" key="3">
    <source>
        <dbReference type="PROSITE" id="PS50879"/>
    </source>
</evidence>
<protein>
    <recommendedName>
        <fullName evidence="3">RNase H type-1 domain-containing protein</fullName>
    </recommendedName>
</protein>
<dbReference type="AlphaFoldDB" id="A0AAN8MJS4"/>
<feature type="compositionally biased region" description="Acidic residues" evidence="1">
    <location>
        <begin position="219"/>
        <end position="229"/>
    </location>
</feature>
<dbReference type="InterPro" id="IPR002156">
    <property type="entry name" value="RNaseH_domain"/>
</dbReference>
<evidence type="ECO:0000256" key="1">
    <source>
        <dbReference type="SAM" id="MobiDB-lite"/>
    </source>
</evidence>
<reference evidence="4 5" key="1">
    <citation type="submission" date="2019-10" db="EMBL/GenBank/DDBJ databases">
        <authorList>
            <person name="Palmer J.M."/>
        </authorList>
    </citation>
    <scope>NUCLEOTIDE SEQUENCE [LARGE SCALE GENOMIC DNA]</scope>
    <source>
        <strain evidence="4 5">TWF718</strain>
    </source>
</reference>
<name>A0AAN8MJS4_9PEZI</name>
<feature type="compositionally biased region" description="Basic residues" evidence="1">
    <location>
        <begin position="234"/>
        <end position="244"/>
    </location>
</feature>
<sequence length="492" mass="55275">MSSPRGLVILGDEVDHMDLTVVTVPFTGYLPTGEVIKFRCVKQLPMSMLDIGFFKSHLLDKKSVSWTANWTLSFPGFQSEIGSCVFPMAKDRSYNKEDGEAFMFRSRIGENVRVHALGIVTLPIVVYGIAVSIQCLLVDKMYLMPLPENTHGAPLIIDNRLFDGIKLPLKLTIFRQSFVMKRGKAELCLGYQHNPDQLSMVICISVSSACIEYGKHIEEESDDEGGDGEEAPRRGRSRISRKGPKPRLYEDLIGKNHCGAGIFFAPDSQFNVSRRLEDEIDTPERAELQTAIEAMKCLNSLIKNTGYNFRTVVVLTDSEYVCQSTESPMIVLGWAMQGWKTETGEDVPNADLWDEYVKHIDFRRPVTWKLCKSNPDAPAAALARTAAMENIFLNEGSEHDRRDRERSLPAQFFEVPDRHAGDLYEAFVNREAERTVHRINSVIFDGGVCAKDLPAGFYSMVDCRSCRRLHSYPDSRCKDPGDSPLPKAEGQA</sequence>
<dbReference type="GO" id="GO:0003676">
    <property type="term" value="F:nucleic acid binding"/>
    <property type="evidence" value="ECO:0007669"/>
    <property type="project" value="InterPro"/>
</dbReference>
<feature type="region of interest" description="Disordered" evidence="1">
    <location>
        <begin position="219"/>
        <end position="244"/>
    </location>
</feature>
<feature type="transmembrane region" description="Helical" evidence="2">
    <location>
        <begin position="112"/>
        <end position="133"/>
    </location>
</feature>